<evidence type="ECO:0000313" key="1">
    <source>
        <dbReference type="EMBL" id="VDO16629.1"/>
    </source>
</evidence>
<reference evidence="3" key="1">
    <citation type="submission" date="2017-02" db="UniProtKB">
        <authorList>
            <consortium name="WormBaseParasite"/>
        </authorList>
    </citation>
    <scope>IDENTIFICATION</scope>
</reference>
<sequence>MVSINERRNDKNGGVKSDKEDVIRNETREYLISTHQYFVTTGIINEDNDMWNKLKKMSKSDTIIVTMIFILFIFLCKEEINNGTSICLRSEQPFKKKKKMKMIVILPLEEEDNHDRDSSFLPSEDDDSHLVLSLYISRLGVVYNGLQ</sequence>
<protein>
    <submittedName>
        <fullName evidence="1 3">Uncharacterized protein</fullName>
    </submittedName>
</protein>
<keyword evidence="2" id="KW-1185">Reference proteome</keyword>
<dbReference type="EMBL" id="UZAG01004282">
    <property type="protein sequence ID" value="VDO16629.1"/>
    <property type="molecule type" value="Genomic_DNA"/>
</dbReference>
<dbReference type="Proteomes" id="UP000280834">
    <property type="component" value="Unassembled WGS sequence"/>
</dbReference>
<gene>
    <name evidence="1" type="ORF">BTMF_LOCUS4360</name>
</gene>
<evidence type="ECO:0000313" key="3">
    <source>
        <dbReference type="WBParaSite" id="BTMF_0000507201-mRNA-1"/>
    </source>
</evidence>
<dbReference type="WBParaSite" id="BTMF_0000507201-mRNA-1">
    <property type="protein sequence ID" value="BTMF_0000507201-mRNA-1"/>
    <property type="gene ID" value="BTMF_0000507201"/>
</dbReference>
<reference evidence="1 2" key="2">
    <citation type="submission" date="2018-11" db="EMBL/GenBank/DDBJ databases">
        <authorList>
            <consortium name="Pathogen Informatics"/>
        </authorList>
    </citation>
    <scope>NUCLEOTIDE SEQUENCE [LARGE SCALE GENOMIC DNA]</scope>
</reference>
<proteinExistence type="predicted"/>
<evidence type="ECO:0000313" key="2">
    <source>
        <dbReference type="Proteomes" id="UP000280834"/>
    </source>
</evidence>
<name>A0A0R3QFC6_9BILA</name>
<accession>A0A0R3QFC6</accession>
<organism evidence="3">
    <name type="scientific">Brugia timori</name>
    <dbReference type="NCBI Taxonomy" id="42155"/>
    <lineage>
        <taxon>Eukaryota</taxon>
        <taxon>Metazoa</taxon>
        <taxon>Ecdysozoa</taxon>
        <taxon>Nematoda</taxon>
        <taxon>Chromadorea</taxon>
        <taxon>Rhabditida</taxon>
        <taxon>Spirurina</taxon>
        <taxon>Spiruromorpha</taxon>
        <taxon>Filarioidea</taxon>
        <taxon>Onchocercidae</taxon>
        <taxon>Brugia</taxon>
    </lineage>
</organism>
<dbReference type="AlphaFoldDB" id="A0A0R3QFC6"/>